<accession>A0ABW1K4X5</accession>
<proteinExistence type="predicted"/>
<feature type="domain" description="HTH cro/C1-type" evidence="1">
    <location>
        <begin position="7"/>
        <end position="61"/>
    </location>
</feature>
<gene>
    <name evidence="2" type="ORF">ACFP2T_04895</name>
</gene>
<comment type="caution">
    <text evidence="2">The sequence shown here is derived from an EMBL/GenBank/DDBJ whole genome shotgun (WGS) entry which is preliminary data.</text>
</comment>
<evidence type="ECO:0000259" key="1">
    <source>
        <dbReference type="PROSITE" id="PS50943"/>
    </source>
</evidence>
<dbReference type="RefSeq" id="WP_377417630.1">
    <property type="nucleotide sequence ID" value="NZ_JBHSPR010000001.1"/>
</dbReference>
<keyword evidence="3" id="KW-1185">Reference proteome</keyword>
<dbReference type="InterPro" id="IPR001387">
    <property type="entry name" value="Cro/C1-type_HTH"/>
</dbReference>
<evidence type="ECO:0000313" key="2">
    <source>
        <dbReference type="EMBL" id="MFC6015533.1"/>
    </source>
</evidence>
<dbReference type="Pfam" id="PF01381">
    <property type="entry name" value="HTH_3"/>
    <property type="match status" value="1"/>
</dbReference>
<dbReference type="SMART" id="SM00530">
    <property type="entry name" value="HTH_XRE"/>
    <property type="match status" value="1"/>
</dbReference>
<dbReference type="Proteomes" id="UP001596203">
    <property type="component" value="Unassembled WGS sequence"/>
</dbReference>
<dbReference type="EMBL" id="JBHSPR010000001">
    <property type="protein sequence ID" value="MFC6015533.1"/>
    <property type="molecule type" value="Genomic_DNA"/>
</dbReference>
<name>A0ABW1K4X5_9ACTN</name>
<dbReference type="Gene3D" id="1.10.260.40">
    <property type="entry name" value="lambda repressor-like DNA-binding domains"/>
    <property type="match status" value="1"/>
</dbReference>
<reference evidence="3" key="1">
    <citation type="journal article" date="2019" name="Int. J. Syst. Evol. Microbiol.">
        <title>The Global Catalogue of Microorganisms (GCM) 10K type strain sequencing project: providing services to taxonomists for standard genome sequencing and annotation.</title>
        <authorList>
            <consortium name="The Broad Institute Genomics Platform"/>
            <consortium name="The Broad Institute Genome Sequencing Center for Infectious Disease"/>
            <person name="Wu L."/>
            <person name="Ma J."/>
        </authorList>
    </citation>
    <scope>NUCLEOTIDE SEQUENCE [LARGE SCALE GENOMIC DNA]</scope>
    <source>
        <strain evidence="3">ZS-35-S2</strain>
    </source>
</reference>
<protein>
    <submittedName>
        <fullName evidence="2">Helix-turn-helix transcriptional regulator</fullName>
    </submittedName>
</protein>
<dbReference type="SUPFAM" id="SSF47413">
    <property type="entry name" value="lambda repressor-like DNA-binding domains"/>
    <property type="match status" value="1"/>
</dbReference>
<evidence type="ECO:0000313" key="3">
    <source>
        <dbReference type="Proteomes" id="UP001596203"/>
    </source>
</evidence>
<dbReference type="PROSITE" id="PS50943">
    <property type="entry name" value="HTH_CROC1"/>
    <property type="match status" value="1"/>
</dbReference>
<organism evidence="2 3">
    <name type="scientific">Plantactinospora solaniradicis</name>
    <dbReference type="NCBI Taxonomy" id="1723736"/>
    <lineage>
        <taxon>Bacteria</taxon>
        <taxon>Bacillati</taxon>
        <taxon>Actinomycetota</taxon>
        <taxon>Actinomycetes</taxon>
        <taxon>Micromonosporales</taxon>
        <taxon>Micromonosporaceae</taxon>
        <taxon>Plantactinospora</taxon>
    </lineage>
</organism>
<dbReference type="CDD" id="cd00093">
    <property type="entry name" value="HTH_XRE"/>
    <property type="match status" value="1"/>
</dbReference>
<dbReference type="InterPro" id="IPR010982">
    <property type="entry name" value="Lambda_DNA-bd_dom_sf"/>
</dbReference>
<sequence>MEMAEVLRHRRSELGMSQADLAAAAGVDKRQIRRYEAGEQQPVLSVAVSIANALKISVGELAGIPSHRINLSGDWWASWQTFKDGEEVITAQEVQFRQQGDVISVQTATRGIDVEDGGYHWRGELRIWDNEILMGWYAADDGSVRSKGTMYFVLHPHGFRMAGRWVGVSYDGKIITGWGGMGRSESEARETISGLKKDQIGPAA</sequence>